<organism evidence="11 12">
    <name type="scientific">Halobacillus seohaensis</name>
    <dbReference type="NCBI Taxonomy" id="447421"/>
    <lineage>
        <taxon>Bacteria</taxon>
        <taxon>Bacillati</taxon>
        <taxon>Bacillota</taxon>
        <taxon>Bacilli</taxon>
        <taxon>Bacillales</taxon>
        <taxon>Bacillaceae</taxon>
        <taxon>Halobacillus</taxon>
    </lineage>
</organism>
<dbReference type="NCBIfam" id="TIGR00931">
    <property type="entry name" value="antiport_nhaC"/>
    <property type="match status" value="1"/>
</dbReference>
<evidence type="ECO:0000313" key="12">
    <source>
        <dbReference type="Proteomes" id="UP001596410"/>
    </source>
</evidence>
<dbReference type="PANTHER" id="PTHR33451:SF6">
    <property type="entry name" value="NA(+)_H(+) ANTIPORTER NHAC"/>
    <property type="match status" value="1"/>
</dbReference>
<protein>
    <submittedName>
        <fullName evidence="11">Na+/H+ antiporter NhaC</fullName>
    </submittedName>
</protein>
<comment type="similarity">
    <text evidence="8">Belongs to the NhaC Na(+)/H(+) (TC 2.A.35) antiporter family.</text>
</comment>
<evidence type="ECO:0000256" key="6">
    <source>
        <dbReference type="ARBA" id="ARBA00022989"/>
    </source>
</evidence>
<gene>
    <name evidence="11" type="primary">nhaC</name>
    <name evidence="11" type="ORF">ACFQIC_12500</name>
</gene>
<keyword evidence="12" id="KW-1185">Reference proteome</keyword>
<sequence length="463" mass="49357">MFHLSPKQLPGLIESSALILGIMAIISYFIIGFESVPHIPILLGILIMVAYGSFKKMPFLKLQEGMIQGAQTGLGAVLLFFLIGILISSWMASGTIPVLMNAAFSLTGGPWFYSITFAITAIMGVALGSSFTTAATIGVAIIGVAQSSDFSLAITAGAVVSGAFFGDKMSPLSDTTNLASTVVKVDLFDHIRNMTWTTVPAFVISFVLFAILSPSEQAGSGELSSLQESLLTTNLLHWSSWIPFVILVILTISKQSAFIALAITSFVATAIAGFRGILPWNELWSTWFNGYSANTGHEVVNELLTRGGMNDMLFTISLVILALALGGLFFVTGVIPAILSKVQHGLKSARSVTLSTALTAIGINISIGEQYLSILLTGEAYQDFYEKVNLARKNLSRTLEDAGTVINPLVPWSVCGVFLSGVLGVPVLDYLPFAFFCLLCPLLTILFGLTGKTLTPASNENNL</sequence>
<feature type="domain" description="Na+/H+ antiporter NhaC-like C-terminal" evidence="10">
    <location>
        <begin position="162"/>
        <end position="451"/>
    </location>
</feature>
<keyword evidence="5 9" id="KW-0812">Transmembrane</keyword>
<evidence type="ECO:0000256" key="9">
    <source>
        <dbReference type="SAM" id="Phobius"/>
    </source>
</evidence>
<evidence type="ECO:0000256" key="7">
    <source>
        <dbReference type="ARBA" id="ARBA00023136"/>
    </source>
</evidence>
<dbReference type="InterPro" id="IPR018461">
    <property type="entry name" value="Na/H_Antiport_NhaC-like_C"/>
</dbReference>
<feature type="transmembrane region" description="Helical" evidence="9">
    <location>
        <begin position="312"/>
        <end position="339"/>
    </location>
</feature>
<evidence type="ECO:0000256" key="8">
    <source>
        <dbReference type="ARBA" id="ARBA00038435"/>
    </source>
</evidence>
<dbReference type="PANTHER" id="PTHR33451">
    <property type="entry name" value="MALATE-2H(+)/NA(+)-LACTATE ANTIPORTER"/>
    <property type="match status" value="1"/>
</dbReference>
<comment type="subcellular location">
    <subcellularLocation>
        <location evidence="1">Cell membrane</location>
        <topology evidence="1">Multi-pass membrane protein</topology>
    </subcellularLocation>
</comment>
<evidence type="ECO:0000256" key="1">
    <source>
        <dbReference type="ARBA" id="ARBA00004651"/>
    </source>
</evidence>
<keyword evidence="7 9" id="KW-0472">Membrane</keyword>
<dbReference type="RefSeq" id="WP_204709544.1">
    <property type="nucleotide sequence ID" value="NZ_JBHSZV010000032.1"/>
</dbReference>
<keyword evidence="2" id="KW-0813">Transport</keyword>
<comment type="caution">
    <text evidence="11">The sequence shown here is derived from an EMBL/GenBank/DDBJ whole genome shotgun (WGS) entry which is preliminary data.</text>
</comment>
<dbReference type="InterPro" id="IPR004770">
    <property type="entry name" value="Na/H_antiport_NhaC"/>
</dbReference>
<dbReference type="InterPro" id="IPR052180">
    <property type="entry name" value="NhaC_Na-H+_Antiporter"/>
</dbReference>
<keyword evidence="3" id="KW-0050">Antiport</keyword>
<feature type="transmembrane region" description="Helical" evidence="9">
    <location>
        <begin position="259"/>
        <end position="278"/>
    </location>
</feature>
<evidence type="ECO:0000256" key="2">
    <source>
        <dbReference type="ARBA" id="ARBA00022448"/>
    </source>
</evidence>
<evidence type="ECO:0000256" key="4">
    <source>
        <dbReference type="ARBA" id="ARBA00022475"/>
    </source>
</evidence>
<dbReference type="Pfam" id="PF03553">
    <property type="entry name" value="Na_H_antiporter"/>
    <property type="match status" value="1"/>
</dbReference>
<feature type="transmembrane region" description="Helical" evidence="9">
    <location>
        <begin position="402"/>
        <end position="424"/>
    </location>
</feature>
<evidence type="ECO:0000313" key="11">
    <source>
        <dbReference type="EMBL" id="MFC7062674.1"/>
    </source>
</evidence>
<proteinExistence type="inferred from homology"/>
<keyword evidence="6 9" id="KW-1133">Transmembrane helix</keyword>
<feature type="transmembrane region" description="Helical" evidence="9">
    <location>
        <begin position="430"/>
        <end position="449"/>
    </location>
</feature>
<accession>A0ABW2EQI5</accession>
<evidence type="ECO:0000256" key="5">
    <source>
        <dbReference type="ARBA" id="ARBA00022692"/>
    </source>
</evidence>
<dbReference type="Proteomes" id="UP001596410">
    <property type="component" value="Unassembled WGS sequence"/>
</dbReference>
<keyword evidence="4" id="KW-1003">Cell membrane</keyword>
<evidence type="ECO:0000256" key="3">
    <source>
        <dbReference type="ARBA" id="ARBA00022449"/>
    </source>
</evidence>
<feature type="transmembrane region" description="Helical" evidence="9">
    <location>
        <begin position="37"/>
        <end position="54"/>
    </location>
</feature>
<feature type="transmembrane region" description="Helical" evidence="9">
    <location>
        <begin position="194"/>
        <end position="215"/>
    </location>
</feature>
<reference evidence="12" key="1">
    <citation type="journal article" date="2019" name="Int. J. Syst. Evol. Microbiol.">
        <title>The Global Catalogue of Microorganisms (GCM) 10K type strain sequencing project: providing services to taxonomists for standard genome sequencing and annotation.</title>
        <authorList>
            <consortium name="The Broad Institute Genomics Platform"/>
            <consortium name="The Broad Institute Genome Sequencing Center for Infectious Disease"/>
            <person name="Wu L."/>
            <person name="Ma J."/>
        </authorList>
    </citation>
    <scope>NUCLEOTIDE SEQUENCE [LARGE SCALE GENOMIC DNA]</scope>
    <source>
        <strain evidence="12">CGMCC 4.1621</strain>
    </source>
</reference>
<feature type="transmembrane region" description="Helical" evidence="9">
    <location>
        <begin position="235"/>
        <end position="252"/>
    </location>
</feature>
<dbReference type="EMBL" id="JBHSZV010000032">
    <property type="protein sequence ID" value="MFC7062674.1"/>
    <property type="molecule type" value="Genomic_DNA"/>
</dbReference>
<feature type="transmembrane region" description="Helical" evidence="9">
    <location>
        <begin position="112"/>
        <end position="145"/>
    </location>
</feature>
<evidence type="ECO:0000259" key="10">
    <source>
        <dbReference type="Pfam" id="PF03553"/>
    </source>
</evidence>
<feature type="transmembrane region" description="Helical" evidence="9">
    <location>
        <begin position="74"/>
        <end position="92"/>
    </location>
</feature>
<feature type="transmembrane region" description="Helical" evidence="9">
    <location>
        <begin position="12"/>
        <end position="31"/>
    </location>
</feature>
<name>A0ABW2EQI5_9BACI</name>